<name>G7QCS2_9BACT</name>
<sequence length="136" mass="14917">MKPFSLTLGDPGPACAEPAPEALRQAVAKFNAGDYFECHEVLEAYWLEETGPVRDLYKGVIQVAGGFFHWENGNKAGCLKHLERAIVYLGRYAPRCQGLDVAALMVEAQAGLEWARDAEPDTAMPPELVPRMVLAD</sequence>
<dbReference type="RefSeq" id="WP_009179682.1">
    <property type="nucleotide sequence ID" value="NZ_CM001368.1"/>
</dbReference>
<dbReference type="EMBL" id="CM001368">
    <property type="protein sequence ID" value="EHJ46228.1"/>
    <property type="molecule type" value="Genomic_DNA"/>
</dbReference>
<organism evidence="1 2">
    <name type="scientific">Solidesulfovibrio carbinoliphilus subsp. oakridgensis</name>
    <dbReference type="NCBI Taxonomy" id="694327"/>
    <lineage>
        <taxon>Bacteria</taxon>
        <taxon>Pseudomonadati</taxon>
        <taxon>Thermodesulfobacteriota</taxon>
        <taxon>Desulfovibrionia</taxon>
        <taxon>Desulfovibrionales</taxon>
        <taxon>Desulfovibrionaceae</taxon>
        <taxon>Solidesulfovibrio</taxon>
    </lineage>
</organism>
<dbReference type="OrthoDB" id="9799942at2"/>
<keyword evidence="2" id="KW-1185">Reference proteome</keyword>
<dbReference type="PANTHER" id="PTHR34796:SF1">
    <property type="entry name" value="EXPRESSED PROTEIN"/>
    <property type="match status" value="1"/>
</dbReference>
<protein>
    <recommendedName>
        <fullName evidence="3">DUF309 domain-containing protein</fullName>
    </recommendedName>
</protein>
<evidence type="ECO:0008006" key="3">
    <source>
        <dbReference type="Google" id="ProtNLM"/>
    </source>
</evidence>
<dbReference type="HOGENOM" id="CLU_125317_1_1_7"/>
<dbReference type="Proteomes" id="UP000004662">
    <property type="component" value="Chromosome"/>
</dbReference>
<accession>G7QCS2</accession>
<dbReference type="eggNOG" id="COG1547">
    <property type="taxonomic scope" value="Bacteria"/>
</dbReference>
<dbReference type="InterPro" id="IPR005500">
    <property type="entry name" value="DUF309"/>
</dbReference>
<dbReference type="InterPro" id="IPR023203">
    <property type="entry name" value="TTHA0068_sf"/>
</dbReference>
<dbReference type="Gene3D" id="1.10.3450.10">
    <property type="entry name" value="TTHA0068-like"/>
    <property type="match status" value="1"/>
</dbReference>
<proteinExistence type="predicted"/>
<reference evidence="2" key="1">
    <citation type="journal article" date="2015" name="Genome Announc.">
        <title>High-Quality Draft Genome Sequence of Desulfovibrio carbinoliphilus FW-101-2B, an Organic Acid-Oxidizing Sulfate-Reducing Bacterium Isolated from Uranium(VI)-Contaminated Groundwater.</title>
        <authorList>
            <person name="Ramsay B.D."/>
            <person name="Hwang C."/>
            <person name="Woo H.L."/>
            <person name="Carroll S.L."/>
            <person name="Lucas S."/>
            <person name="Han J."/>
            <person name="Lapidus A.L."/>
            <person name="Cheng J.F."/>
            <person name="Goodwin L.A."/>
            <person name="Pitluck S."/>
            <person name="Peters L."/>
            <person name="Chertkov O."/>
            <person name="Held B."/>
            <person name="Detter J.C."/>
            <person name="Han C.S."/>
            <person name="Tapia R."/>
            <person name="Land M.L."/>
            <person name="Hauser L.J."/>
            <person name="Kyrpides N.C."/>
            <person name="Ivanova N.N."/>
            <person name="Mikhailova N."/>
            <person name="Pagani I."/>
            <person name="Woyke T."/>
            <person name="Arkin A.P."/>
            <person name="Dehal P."/>
            <person name="Chivian D."/>
            <person name="Criddle C.S."/>
            <person name="Wu W."/>
            <person name="Chakraborty R."/>
            <person name="Hazen T.C."/>
            <person name="Fields M.W."/>
        </authorList>
    </citation>
    <scope>NUCLEOTIDE SEQUENCE [LARGE SCALE GENOMIC DNA]</scope>
    <source>
        <strain evidence="2">FW-101-2B</strain>
    </source>
</reference>
<gene>
    <name evidence="1" type="ORF">DFW101_0211</name>
</gene>
<evidence type="ECO:0000313" key="2">
    <source>
        <dbReference type="Proteomes" id="UP000004662"/>
    </source>
</evidence>
<dbReference type="Pfam" id="PF03745">
    <property type="entry name" value="DUF309"/>
    <property type="match status" value="1"/>
</dbReference>
<dbReference type="PANTHER" id="PTHR34796">
    <property type="entry name" value="EXPRESSED PROTEIN"/>
    <property type="match status" value="1"/>
</dbReference>
<dbReference type="AlphaFoldDB" id="G7QCS2"/>
<evidence type="ECO:0000313" key="1">
    <source>
        <dbReference type="EMBL" id="EHJ46228.1"/>
    </source>
</evidence>
<dbReference type="STRING" id="694327.DFW101_0211"/>
<dbReference type="SUPFAM" id="SSF140663">
    <property type="entry name" value="TTHA0068-like"/>
    <property type="match status" value="1"/>
</dbReference>